<keyword evidence="2" id="KW-0238">DNA-binding</keyword>
<accession>A0A6M9PGN8</accession>
<dbReference type="PANTHER" id="PTHR44688:SF16">
    <property type="entry name" value="DNA-BINDING TRANSCRIPTIONAL ACTIVATOR DEVR_DOSR"/>
    <property type="match status" value="1"/>
</dbReference>
<sequence>MIINSNPTKENQSLTARQRQVVALVGQGSTNKEIANELKISEGTVKQHIFAIFRLLNVSSRAKLAIASQRLAPASKAKPKKTISNGVEDSVGYSWRLIVAVAITIPEDAMTDAVMVIQRKSYLEQLRFTIEEMVFALDASSMILPDGGLLIWFGHPTSHIDDVDRATLLAQAIRSRLEIDQALDLHIGIGISTQAEIVPSQMQVLSSASAFQGALSLAKKSSQLTLSLANALTEHLCSASVPWLELRPAKISKEKLVASKAIGEEKYSSDTETVKSNENIYAIGTRASAPSRLSQWGDLSFLKEVLQAVSNGVSQWVCVESWPPSLANSLVDAIAINATQAGFCPITVHIPSAKRRDQILSSLLTQVEMTATQYDLSSNKPDSTLDRLLSSIWKISTHAPVVLKVLGIHSLQALKSALGDRGIDRLVGLRVLVVVTNLRDVQKTQTHIRILGPRPDNAIFTRIHTMEEPHLDLVPEGVLVDMQAMVDDLSSAAKQLIFAAAQSPEQAFNELLPSINLPRPVLQGALQELLALGLILPRDDHYFDFRDGLTASAIAQLNKQVSIV</sequence>
<dbReference type="SMART" id="SM00421">
    <property type="entry name" value="HTH_LUXR"/>
    <property type="match status" value="1"/>
</dbReference>
<dbReference type="GO" id="GO:0006355">
    <property type="term" value="P:regulation of DNA-templated transcription"/>
    <property type="evidence" value="ECO:0007669"/>
    <property type="project" value="InterPro"/>
</dbReference>
<dbReference type="RefSeq" id="WP_173943732.1">
    <property type="nucleotide sequence ID" value="NZ_CP028941.1"/>
</dbReference>
<keyword evidence="6" id="KW-1185">Reference proteome</keyword>
<dbReference type="PRINTS" id="PR00038">
    <property type="entry name" value="HTHLUXR"/>
</dbReference>
<dbReference type="CDD" id="cd06170">
    <property type="entry name" value="LuxR_C_like"/>
    <property type="match status" value="1"/>
</dbReference>
<evidence type="ECO:0000256" key="3">
    <source>
        <dbReference type="ARBA" id="ARBA00023163"/>
    </source>
</evidence>
<dbReference type="PROSITE" id="PS50043">
    <property type="entry name" value="HTH_LUXR_2"/>
    <property type="match status" value="1"/>
</dbReference>
<dbReference type="InterPro" id="IPR036388">
    <property type="entry name" value="WH-like_DNA-bd_sf"/>
</dbReference>
<keyword evidence="1" id="KW-0805">Transcription regulation</keyword>
<evidence type="ECO:0000259" key="4">
    <source>
        <dbReference type="PROSITE" id="PS50043"/>
    </source>
</evidence>
<proteinExistence type="predicted"/>
<protein>
    <recommendedName>
        <fullName evidence="4">HTH luxR-type domain-containing protein</fullName>
    </recommendedName>
</protein>
<gene>
    <name evidence="5" type="ORF">DCO16_02120</name>
</gene>
<name>A0A6M9PGN8_9BURK</name>
<dbReference type="AlphaFoldDB" id="A0A6M9PGN8"/>
<dbReference type="InterPro" id="IPR000792">
    <property type="entry name" value="Tscrpt_reg_LuxR_C"/>
</dbReference>
<dbReference type="Proteomes" id="UP000500806">
    <property type="component" value="Chromosome"/>
</dbReference>
<evidence type="ECO:0000313" key="5">
    <source>
        <dbReference type="EMBL" id="QKM61980.1"/>
    </source>
</evidence>
<dbReference type="Gene3D" id="1.10.10.10">
    <property type="entry name" value="Winged helix-like DNA-binding domain superfamily/Winged helix DNA-binding domain"/>
    <property type="match status" value="1"/>
</dbReference>
<organism evidence="5 6">
    <name type="scientific">Polynucleobacter antarcticus</name>
    <dbReference type="NCBI Taxonomy" id="1743162"/>
    <lineage>
        <taxon>Bacteria</taxon>
        <taxon>Pseudomonadati</taxon>
        <taxon>Pseudomonadota</taxon>
        <taxon>Betaproteobacteria</taxon>
        <taxon>Burkholderiales</taxon>
        <taxon>Burkholderiaceae</taxon>
        <taxon>Polynucleobacter</taxon>
    </lineage>
</organism>
<dbReference type="SUPFAM" id="SSF46894">
    <property type="entry name" value="C-terminal effector domain of the bipartite response regulators"/>
    <property type="match status" value="1"/>
</dbReference>
<evidence type="ECO:0000313" key="6">
    <source>
        <dbReference type="Proteomes" id="UP000500806"/>
    </source>
</evidence>
<dbReference type="GO" id="GO:0003677">
    <property type="term" value="F:DNA binding"/>
    <property type="evidence" value="ECO:0007669"/>
    <property type="project" value="UniProtKB-KW"/>
</dbReference>
<reference evidence="5 6" key="1">
    <citation type="submission" date="2018-04" db="EMBL/GenBank/DDBJ databases">
        <title>Polynucleobacter sp. LimPoW16 genome.</title>
        <authorList>
            <person name="Hahn M.W."/>
        </authorList>
    </citation>
    <scope>NUCLEOTIDE SEQUENCE [LARGE SCALE GENOMIC DNA]</scope>
    <source>
        <strain evidence="5 6">LimPoW16</strain>
    </source>
</reference>
<dbReference type="InterPro" id="IPR016032">
    <property type="entry name" value="Sig_transdc_resp-reg_C-effctor"/>
</dbReference>
<dbReference type="KEGG" id="pani:DCO16_02120"/>
<keyword evidence="3" id="KW-0804">Transcription</keyword>
<dbReference type="EMBL" id="CP028941">
    <property type="protein sequence ID" value="QKM61980.1"/>
    <property type="molecule type" value="Genomic_DNA"/>
</dbReference>
<evidence type="ECO:0000256" key="2">
    <source>
        <dbReference type="ARBA" id="ARBA00023125"/>
    </source>
</evidence>
<dbReference type="Pfam" id="PF00196">
    <property type="entry name" value="GerE"/>
    <property type="match status" value="1"/>
</dbReference>
<evidence type="ECO:0000256" key="1">
    <source>
        <dbReference type="ARBA" id="ARBA00023015"/>
    </source>
</evidence>
<dbReference type="PANTHER" id="PTHR44688">
    <property type="entry name" value="DNA-BINDING TRANSCRIPTIONAL ACTIVATOR DEVR_DOSR"/>
    <property type="match status" value="1"/>
</dbReference>
<feature type="domain" description="HTH luxR-type" evidence="4">
    <location>
        <begin position="7"/>
        <end position="72"/>
    </location>
</feature>